<dbReference type="AlphaFoldDB" id="A0A177TCL8"/>
<sequence>MASSTAPTTHDAIPMDLESAAADRFFATPELIDILLGYLSRDRVDLLALAMVSKRIRIQALRVWAKYLDLPVSAASRRFRFLEANTDMLAHIRYVRVRSDVREQGIFGSTIGYTLGLDDRRLRLKWVHLSKILDMIANRPPTALDLPFLDVTIAPEDPVQIPRALMKRVVALRIISDKVGSPEGPDRVAPASDTNQEESPAPPTEEGDATEDEPVRPWNKVAEIIQAASEGPGLHTFQIYEPGPDTDEIDIDGYFLCWSLLIERHVRTLQSLSISAESESLPEELSTVSFSQLRDLNFRQSDGDSELIQALLDHHPTLRKIYINAYPPHNVDPPGITIHFRQTFPDLSDVYITPPFPGPEFAERHPKVIRILKTIPSVHFDPHAAPEFETSTDYPKQRFALVFNSETLQEMVAAGQRLSHIYVGGLGHYQDPDSYLPVFRASPEIAQALTCLELDVEYIQLGEFLQNLDPTIFKNLAEVSINMDVSESTRQRRRTPSVPPPSVESKIATAISHFVPARSLRVLRISQGRAARCLSTDILLDHEFPPALEYVGWLEPPERVPQYFRFVSSDPFGRVVETESGGKRGRLQRVPSIFRAKITSYGVWERPLDPNFQMTVLDHISGPPTLVLS</sequence>
<accession>A0A177TCL8</accession>
<evidence type="ECO:0000313" key="1">
    <source>
        <dbReference type="EMBL" id="KAE8244520.1"/>
    </source>
</evidence>
<keyword evidence="2" id="KW-1185">Reference proteome</keyword>
<comment type="caution">
    <text evidence="1">The sequence shown here is derived from an EMBL/GenBank/DDBJ whole genome shotgun (WGS) entry which is preliminary data.</text>
</comment>
<gene>
    <name evidence="1" type="ORF">A4X13_0g6534</name>
</gene>
<reference evidence="1" key="1">
    <citation type="submission" date="2016-04" db="EMBL/GenBank/DDBJ databases">
        <authorList>
            <person name="Nguyen H.D."/>
            <person name="Samba Siva P."/>
            <person name="Cullis J."/>
            <person name="Levesque C.A."/>
            <person name="Hambleton S."/>
        </authorList>
    </citation>
    <scope>NUCLEOTIDE SEQUENCE</scope>
    <source>
        <strain evidence="1">DAOMC 236416</strain>
    </source>
</reference>
<dbReference type="Proteomes" id="UP000077521">
    <property type="component" value="Unassembled WGS sequence"/>
</dbReference>
<reference evidence="1" key="2">
    <citation type="journal article" date="2019" name="IMA Fungus">
        <title>Genome sequencing and comparison of five Tilletia species to identify candidate genes for the detection of regulated species infecting wheat.</title>
        <authorList>
            <person name="Nguyen H.D.T."/>
            <person name="Sultana T."/>
            <person name="Kesanakurti P."/>
            <person name="Hambleton S."/>
        </authorList>
    </citation>
    <scope>NUCLEOTIDE SEQUENCE</scope>
    <source>
        <strain evidence="1">DAOMC 236416</strain>
    </source>
</reference>
<proteinExistence type="predicted"/>
<protein>
    <submittedName>
        <fullName evidence="1">Uncharacterized protein</fullName>
    </submittedName>
</protein>
<organism evidence="1 2">
    <name type="scientific">Tilletia indica</name>
    <dbReference type="NCBI Taxonomy" id="43049"/>
    <lineage>
        <taxon>Eukaryota</taxon>
        <taxon>Fungi</taxon>
        <taxon>Dikarya</taxon>
        <taxon>Basidiomycota</taxon>
        <taxon>Ustilaginomycotina</taxon>
        <taxon>Exobasidiomycetes</taxon>
        <taxon>Tilletiales</taxon>
        <taxon>Tilletiaceae</taxon>
        <taxon>Tilletia</taxon>
    </lineage>
</organism>
<evidence type="ECO:0000313" key="2">
    <source>
        <dbReference type="Proteomes" id="UP000077521"/>
    </source>
</evidence>
<name>A0A177TCL8_9BASI</name>
<dbReference type="EMBL" id="LWDF02000637">
    <property type="protein sequence ID" value="KAE8244520.1"/>
    <property type="molecule type" value="Genomic_DNA"/>
</dbReference>